<feature type="region of interest" description="Disordered" evidence="4">
    <location>
        <begin position="538"/>
        <end position="557"/>
    </location>
</feature>
<feature type="chain" id="PRO_5045273681" description="Peptidase S8/S53 domain-containing protein" evidence="6">
    <location>
        <begin position="28"/>
        <end position="607"/>
    </location>
</feature>
<accession>A0ABN3DQE5</accession>
<keyword evidence="9" id="KW-1185">Reference proteome</keyword>
<evidence type="ECO:0000313" key="8">
    <source>
        <dbReference type="EMBL" id="GAA2238951.1"/>
    </source>
</evidence>
<dbReference type="InterPro" id="IPR023828">
    <property type="entry name" value="Peptidase_S8_Ser-AS"/>
</dbReference>
<dbReference type="SUPFAM" id="SSF52743">
    <property type="entry name" value="Subtilisin-like"/>
    <property type="match status" value="1"/>
</dbReference>
<comment type="caution">
    <text evidence="8">The sequence shown here is derived from an EMBL/GenBank/DDBJ whole genome shotgun (WGS) entry which is preliminary data.</text>
</comment>
<keyword evidence="3" id="KW-0720">Serine protease</keyword>
<feature type="signal peptide" evidence="6">
    <location>
        <begin position="1"/>
        <end position="27"/>
    </location>
</feature>
<evidence type="ECO:0000256" key="2">
    <source>
        <dbReference type="ARBA" id="ARBA00022801"/>
    </source>
</evidence>
<keyword evidence="5" id="KW-0472">Membrane</keyword>
<evidence type="ECO:0000259" key="7">
    <source>
        <dbReference type="Pfam" id="PF00082"/>
    </source>
</evidence>
<dbReference type="Pfam" id="PF00082">
    <property type="entry name" value="Peptidase_S8"/>
    <property type="match status" value="1"/>
</dbReference>
<dbReference type="InterPro" id="IPR000209">
    <property type="entry name" value="Peptidase_S8/S53_dom"/>
</dbReference>
<protein>
    <recommendedName>
        <fullName evidence="7">Peptidase S8/S53 domain-containing protein</fullName>
    </recommendedName>
</protein>
<dbReference type="RefSeq" id="WP_259481390.1">
    <property type="nucleotide sequence ID" value="NZ_BAAAQY010000007.1"/>
</dbReference>
<keyword evidence="2" id="KW-0378">Hydrolase</keyword>
<organism evidence="8 9">
    <name type="scientific">Herbiconiux moechotypicola</name>
    <dbReference type="NCBI Taxonomy" id="637393"/>
    <lineage>
        <taxon>Bacteria</taxon>
        <taxon>Bacillati</taxon>
        <taxon>Actinomycetota</taxon>
        <taxon>Actinomycetes</taxon>
        <taxon>Micrococcales</taxon>
        <taxon>Microbacteriaceae</taxon>
        <taxon>Herbiconiux</taxon>
    </lineage>
</organism>
<feature type="domain" description="Peptidase S8/S53" evidence="7">
    <location>
        <begin position="461"/>
        <end position="511"/>
    </location>
</feature>
<dbReference type="Gene3D" id="3.40.50.200">
    <property type="entry name" value="Peptidase S8/S53 domain"/>
    <property type="match status" value="1"/>
</dbReference>
<evidence type="ECO:0000256" key="6">
    <source>
        <dbReference type="SAM" id="SignalP"/>
    </source>
</evidence>
<reference evidence="8 9" key="1">
    <citation type="journal article" date="2019" name="Int. J. Syst. Evol. Microbiol.">
        <title>The Global Catalogue of Microorganisms (GCM) 10K type strain sequencing project: providing services to taxonomists for standard genome sequencing and annotation.</title>
        <authorList>
            <consortium name="The Broad Institute Genomics Platform"/>
            <consortium name="The Broad Institute Genome Sequencing Center for Infectious Disease"/>
            <person name="Wu L."/>
            <person name="Ma J."/>
        </authorList>
    </citation>
    <scope>NUCLEOTIDE SEQUENCE [LARGE SCALE GENOMIC DNA]</scope>
    <source>
        <strain evidence="8 9">JCM 16117</strain>
    </source>
</reference>
<dbReference type="EMBL" id="BAAAQY010000007">
    <property type="protein sequence ID" value="GAA2238951.1"/>
    <property type="molecule type" value="Genomic_DNA"/>
</dbReference>
<evidence type="ECO:0000313" key="9">
    <source>
        <dbReference type="Proteomes" id="UP001500929"/>
    </source>
</evidence>
<gene>
    <name evidence="8" type="ORF">GCM10009851_25150</name>
</gene>
<dbReference type="PROSITE" id="PS00138">
    <property type="entry name" value="SUBTILASE_SER"/>
    <property type="match status" value="1"/>
</dbReference>
<feature type="transmembrane region" description="Helical" evidence="5">
    <location>
        <begin position="567"/>
        <end position="588"/>
    </location>
</feature>
<evidence type="ECO:0000256" key="5">
    <source>
        <dbReference type="SAM" id="Phobius"/>
    </source>
</evidence>
<name>A0ABN3DQE5_9MICO</name>
<evidence type="ECO:0000256" key="1">
    <source>
        <dbReference type="ARBA" id="ARBA00022670"/>
    </source>
</evidence>
<keyword evidence="5" id="KW-1133">Transmembrane helix</keyword>
<proteinExistence type="predicted"/>
<keyword evidence="1" id="KW-0645">Protease</keyword>
<dbReference type="Proteomes" id="UP001500929">
    <property type="component" value="Unassembled WGS sequence"/>
</dbReference>
<evidence type="ECO:0000256" key="3">
    <source>
        <dbReference type="ARBA" id="ARBA00022825"/>
    </source>
</evidence>
<sequence length="607" mass="61314">MGTHRIRFAALACAGTLLLLTVGVAPAVSATATATASAAASTAEDCRTIPVEADEPLSSGLARSTFGVDGTGATIGIMSDSYALATAVTTPEDDIADGLLPGPGNPCGRETPVEVLVEGSEGADEGRAMAQLVHGIAPGARILFAADGDDVHSAAQSVLALAEAGATIIVDDVSPAGELAFQRSELSSAIEQVRSEYSVSYLTSAGNETVVGAGDTASEGRPIGGWRTTAYRGTECPEWVEPTDGEAVDCLDFDPGEGYDPTDTLAIDAGDSPTFILQWGEPVDGLVSDFELQLYRTGDGEPVAVGDAYWRDTARPIVELDLGTTIEEGDYDLVVVRLAAPEGAEAGSGPAVWIGQTTNTNVILSAEYDTSAGDDVVGPVTYGHQSDGSSLTVGTATWDTPEVIADTQSIGPGTLLFGPVDPESGVPAAALEAPETVDAPALVSVDGTRTSFFGWDEEEDGETVYRFHGTSAAAPNAAAVLALAFEWAPEAGAAAIEQAALDTARPLENPYAEFGFADASVVGAGLLDAYALLESFGAPPAPAPEPTGSGDASGDDLADTGAATAGLVAAVAAAVVVLAAGVVVVVLVRRRARAAGGSSDGPDGAER</sequence>
<evidence type="ECO:0000256" key="4">
    <source>
        <dbReference type="SAM" id="MobiDB-lite"/>
    </source>
</evidence>
<dbReference type="InterPro" id="IPR036852">
    <property type="entry name" value="Peptidase_S8/S53_dom_sf"/>
</dbReference>
<keyword evidence="5" id="KW-0812">Transmembrane</keyword>
<keyword evidence="6" id="KW-0732">Signal</keyword>